<evidence type="ECO:0000313" key="2">
    <source>
        <dbReference type="Proteomes" id="UP001239111"/>
    </source>
</evidence>
<sequence>MATSKRVSKVLNVLHDGSSPIHGEPIMSSGFHSTANKPQYSFIVLILSKEGQRLCTGSLISKNQVLTAASCLGDRVGENLKVSVAYEHQRLHVFFDVLSKITYGDFVNEYQAESNAFYQEIPDIAILNLDTQDTGQEPIPISYDQNMPTVGDKVIFAGWGPSKASQSPPVAHYGEMRVLKRQDCYEKAATFAPNYRKFTWANKLFCLYTTFSIRITDVDFGGPVLFGSLGLVGLALRPRPISEPIRFMKNQPVLVLRLSSYKNYIQKYLHS</sequence>
<dbReference type="Proteomes" id="UP001239111">
    <property type="component" value="Chromosome 2"/>
</dbReference>
<gene>
    <name evidence="1" type="ORF">QAD02_011591</name>
</gene>
<accession>A0ACC2NWV2</accession>
<reference evidence="1" key="1">
    <citation type="submission" date="2023-04" db="EMBL/GenBank/DDBJ databases">
        <title>A chromosome-level genome assembly of the parasitoid wasp Eretmocerus hayati.</title>
        <authorList>
            <person name="Zhong Y."/>
            <person name="Liu S."/>
            <person name="Liu Y."/>
        </authorList>
    </citation>
    <scope>NUCLEOTIDE SEQUENCE</scope>
    <source>
        <strain evidence="1">ZJU_SS_LIU_2023</strain>
    </source>
</reference>
<name>A0ACC2NWV2_9HYME</name>
<protein>
    <submittedName>
        <fullName evidence="1">Uncharacterized protein</fullName>
    </submittedName>
</protein>
<comment type="caution">
    <text evidence="1">The sequence shown here is derived from an EMBL/GenBank/DDBJ whole genome shotgun (WGS) entry which is preliminary data.</text>
</comment>
<proteinExistence type="predicted"/>
<keyword evidence="2" id="KW-1185">Reference proteome</keyword>
<evidence type="ECO:0000313" key="1">
    <source>
        <dbReference type="EMBL" id="KAJ8675805.1"/>
    </source>
</evidence>
<organism evidence="1 2">
    <name type="scientific">Eretmocerus hayati</name>
    <dbReference type="NCBI Taxonomy" id="131215"/>
    <lineage>
        <taxon>Eukaryota</taxon>
        <taxon>Metazoa</taxon>
        <taxon>Ecdysozoa</taxon>
        <taxon>Arthropoda</taxon>
        <taxon>Hexapoda</taxon>
        <taxon>Insecta</taxon>
        <taxon>Pterygota</taxon>
        <taxon>Neoptera</taxon>
        <taxon>Endopterygota</taxon>
        <taxon>Hymenoptera</taxon>
        <taxon>Apocrita</taxon>
        <taxon>Proctotrupomorpha</taxon>
        <taxon>Chalcidoidea</taxon>
        <taxon>Aphelinidae</taxon>
        <taxon>Aphelininae</taxon>
        <taxon>Eretmocerus</taxon>
    </lineage>
</organism>
<dbReference type="EMBL" id="CM056742">
    <property type="protein sequence ID" value="KAJ8675805.1"/>
    <property type="molecule type" value="Genomic_DNA"/>
</dbReference>